<dbReference type="AlphaFoldDB" id="A0A1F4W405"/>
<dbReference type="EMBL" id="MEVV01000001">
    <property type="protein sequence ID" value="OGC64126.1"/>
    <property type="molecule type" value="Genomic_DNA"/>
</dbReference>
<proteinExistence type="predicted"/>
<sequence length="112" mass="12565">MKVIRKQNKVPKIATPSINFFLPRKAATKITIYPISPYRDVGIPKVLDTSPLITASQFIVSLIVHKLYTGWVIKLTYKYKASPIPIAASIFAVNKYFDVVIINGRGFSPPQM</sequence>
<evidence type="ECO:0000313" key="1">
    <source>
        <dbReference type="EMBL" id="OGC64126.1"/>
    </source>
</evidence>
<evidence type="ECO:0000313" key="2">
    <source>
        <dbReference type="Proteomes" id="UP000177955"/>
    </source>
</evidence>
<comment type="caution">
    <text evidence="1">The sequence shown here is derived from an EMBL/GenBank/DDBJ whole genome shotgun (WGS) entry which is preliminary data.</text>
</comment>
<name>A0A1F4W405_UNCKA</name>
<accession>A0A1F4W405</accession>
<protein>
    <submittedName>
        <fullName evidence="1">Uncharacterized protein</fullName>
    </submittedName>
</protein>
<reference evidence="1 2" key="1">
    <citation type="journal article" date="2016" name="Nat. Commun.">
        <title>Thousands of microbial genomes shed light on interconnected biogeochemical processes in an aquifer system.</title>
        <authorList>
            <person name="Anantharaman K."/>
            <person name="Brown C.T."/>
            <person name="Hug L.A."/>
            <person name="Sharon I."/>
            <person name="Castelle C.J."/>
            <person name="Probst A.J."/>
            <person name="Thomas B.C."/>
            <person name="Singh A."/>
            <person name="Wilkins M.J."/>
            <person name="Karaoz U."/>
            <person name="Brodie E.L."/>
            <person name="Williams K.H."/>
            <person name="Hubbard S.S."/>
            <person name="Banfield J.F."/>
        </authorList>
    </citation>
    <scope>NUCLEOTIDE SEQUENCE [LARGE SCALE GENOMIC DNA]</scope>
</reference>
<gene>
    <name evidence="1" type="ORF">A2399_02330</name>
</gene>
<organism evidence="1 2">
    <name type="scientific">candidate division WWE3 bacterium RIFOXYB1_FULL_42_27</name>
    <dbReference type="NCBI Taxonomy" id="1802638"/>
    <lineage>
        <taxon>Bacteria</taxon>
        <taxon>Katanobacteria</taxon>
    </lineage>
</organism>
<dbReference type="Proteomes" id="UP000177955">
    <property type="component" value="Unassembled WGS sequence"/>
</dbReference>